<organism evidence="4 5">
    <name type="scientific">Microctonus aethiopoides</name>
    <dbReference type="NCBI Taxonomy" id="144406"/>
    <lineage>
        <taxon>Eukaryota</taxon>
        <taxon>Metazoa</taxon>
        <taxon>Ecdysozoa</taxon>
        <taxon>Arthropoda</taxon>
        <taxon>Hexapoda</taxon>
        <taxon>Insecta</taxon>
        <taxon>Pterygota</taxon>
        <taxon>Neoptera</taxon>
        <taxon>Endopterygota</taxon>
        <taxon>Hymenoptera</taxon>
        <taxon>Apocrita</taxon>
        <taxon>Ichneumonoidea</taxon>
        <taxon>Braconidae</taxon>
        <taxon>Euphorinae</taxon>
        <taxon>Microctonus</taxon>
    </lineage>
</organism>
<dbReference type="InterPro" id="IPR057251">
    <property type="entry name" value="FP_C"/>
</dbReference>
<feature type="coiled-coil region" evidence="1">
    <location>
        <begin position="254"/>
        <end position="288"/>
    </location>
</feature>
<comment type="caution">
    <text evidence="4">The sequence shown here is derived from an EMBL/GenBank/DDBJ whole genome shotgun (WGS) entry which is preliminary data.</text>
</comment>
<feature type="domain" description="FP protein C-terminal" evidence="3">
    <location>
        <begin position="392"/>
        <end position="440"/>
    </location>
</feature>
<sequence length="445" mass="49244">MENMDIDPHVELDKLLEGMDEEIALPATPRPTPARQPSTLPTINPRYGARRGDWMMADSSVTSGITTTSTVAVSPTEPSVSVPTTTTSSTAAIAPSKIPHSTPKPTGKPKVATKAQPKIVAIECVKPPGLVKEKTVEHTTAKTQKRTIRVPESTPAAKALAQPIPRIPAPPPATSLRKLMVIPSVKPTVSRIPVIATTTPASARPNVSTSNITKVRVFLCEKDDEILVSPVNTHYFPRGRKSRRPAKNDKLTEIKNIAKSVAEQQVRIQKLKQQNVILSKNVVDLSQQNSVIVNYVHDIREGLANMTEQPSSELIISGIPAELELEPKQMNNANQNDVNNHRNKLSYIVKFKSVYVSRHVIDLKKRKGDLTASEVFDCPLTSKIYINEFLSPKMHSLHCKVKELAKTHKYKYVWVKHGNISVREEDKSSIIVVRTDHDLRLLETS</sequence>
<keyword evidence="5" id="KW-1185">Reference proteome</keyword>
<feature type="region of interest" description="Disordered" evidence="2">
    <location>
        <begin position="26"/>
        <end position="50"/>
    </location>
</feature>
<evidence type="ECO:0000256" key="1">
    <source>
        <dbReference type="SAM" id="Coils"/>
    </source>
</evidence>
<protein>
    <recommendedName>
        <fullName evidence="3">FP protein C-terminal domain-containing protein</fullName>
    </recommendedName>
</protein>
<evidence type="ECO:0000259" key="3">
    <source>
        <dbReference type="Pfam" id="PF25298"/>
    </source>
</evidence>
<evidence type="ECO:0000313" key="5">
    <source>
        <dbReference type="Proteomes" id="UP001168990"/>
    </source>
</evidence>
<evidence type="ECO:0000313" key="4">
    <source>
        <dbReference type="EMBL" id="KAK0160242.1"/>
    </source>
</evidence>
<keyword evidence="1" id="KW-0175">Coiled coil</keyword>
<dbReference type="AlphaFoldDB" id="A0AA39C9N1"/>
<reference evidence="4" key="2">
    <citation type="submission" date="2023-03" db="EMBL/GenBank/DDBJ databases">
        <authorList>
            <person name="Inwood S.N."/>
            <person name="Skelly J.G."/>
            <person name="Guhlin J."/>
            <person name="Harrop T.W.R."/>
            <person name="Goldson S.G."/>
            <person name="Dearden P.K."/>
        </authorList>
    </citation>
    <scope>NUCLEOTIDE SEQUENCE</scope>
    <source>
        <strain evidence="4">Irish</strain>
        <tissue evidence="4">Whole body</tissue>
    </source>
</reference>
<dbReference type="EMBL" id="JAQQBS010001423">
    <property type="protein sequence ID" value="KAK0160242.1"/>
    <property type="molecule type" value="Genomic_DNA"/>
</dbReference>
<accession>A0AA39C9N1</accession>
<proteinExistence type="predicted"/>
<feature type="compositionally biased region" description="Low complexity" evidence="2">
    <location>
        <begin position="68"/>
        <end position="96"/>
    </location>
</feature>
<evidence type="ECO:0000256" key="2">
    <source>
        <dbReference type="SAM" id="MobiDB-lite"/>
    </source>
</evidence>
<feature type="region of interest" description="Disordered" evidence="2">
    <location>
        <begin position="68"/>
        <end position="114"/>
    </location>
</feature>
<gene>
    <name evidence="4" type="ORF">PV328_007670</name>
</gene>
<dbReference type="Pfam" id="PF25298">
    <property type="entry name" value="Baculo_FP_2nd"/>
    <property type="match status" value="1"/>
</dbReference>
<reference evidence="4" key="1">
    <citation type="journal article" date="2023" name="bioRxiv">
        <title>Scaffold-level genome assemblies of two parasitoid biocontrol wasps reveal the parthenogenesis mechanism and an associated novel virus.</title>
        <authorList>
            <person name="Inwood S."/>
            <person name="Skelly J."/>
            <person name="Guhlin J."/>
            <person name="Harrop T."/>
            <person name="Goldson S."/>
            <person name="Dearden P."/>
        </authorList>
    </citation>
    <scope>NUCLEOTIDE SEQUENCE</scope>
    <source>
        <strain evidence="4">Irish</strain>
        <tissue evidence="4">Whole body</tissue>
    </source>
</reference>
<dbReference type="Proteomes" id="UP001168990">
    <property type="component" value="Unassembled WGS sequence"/>
</dbReference>
<name>A0AA39C9N1_9HYME</name>